<feature type="region of interest" description="Disordered" evidence="1">
    <location>
        <begin position="282"/>
        <end position="309"/>
    </location>
</feature>
<feature type="region of interest" description="Disordered" evidence="1">
    <location>
        <begin position="84"/>
        <end position="129"/>
    </location>
</feature>
<dbReference type="EMBL" id="BRXU01000011">
    <property type="protein sequence ID" value="GLC55015.1"/>
    <property type="molecule type" value="Genomic_DNA"/>
</dbReference>
<sequence>MTTILYQQLPTRVPIWRSAHNSWDGCKGSIMDCSGRGPPAAAVAPLRASAVHRRRANKHATAAADWSYGPYPAAGADWAGAQGAYSDPRAAAPGVRRRPAPPERTSPPERPTDGPSTSYDGQQGGQDADPLSEMARMVVDGVTAFLSSIVGCLSDWALSLLPQHVKRRAVENSVKGALALLGLALLQSVLSLVLTVGTVVLVVYTAHQVFGLQVPFLPGGQGPDRGPAGPEGAGAGPAGGGAGAADPRFYGGGGAQPYAGYGPYQPGYDRYYAGYGGRGQPYPPRPGAAGGGRAQGPKGPVIDVYYESP</sequence>
<proteinExistence type="predicted"/>
<feature type="region of interest" description="Disordered" evidence="1">
    <location>
        <begin position="221"/>
        <end position="241"/>
    </location>
</feature>
<keyword evidence="3" id="KW-1185">Reference proteome</keyword>
<evidence type="ECO:0000313" key="3">
    <source>
        <dbReference type="Proteomes" id="UP001165080"/>
    </source>
</evidence>
<reference evidence="2 3" key="1">
    <citation type="journal article" date="2023" name="Commun. Biol.">
        <title>Reorganization of the ancestral sex-determining regions during the evolution of trioecy in Pleodorina starrii.</title>
        <authorList>
            <person name="Takahashi K."/>
            <person name="Suzuki S."/>
            <person name="Kawai-Toyooka H."/>
            <person name="Yamamoto K."/>
            <person name="Hamaji T."/>
            <person name="Ootsuki R."/>
            <person name="Yamaguchi H."/>
            <person name="Kawachi M."/>
            <person name="Higashiyama T."/>
            <person name="Nozaki H."/>
        </authorList>
    </citation>
    <scope>NUCLEOTIDE SEQUENCE [LARGE SCALE GENOMIC DNA]</scope>
    <source>
        <strain evidence="2 3">NIES-4479</strain>
    </source>
</reference>
<dbReference type="AlphaFoldDB" id="A0A9W6BNG2"/>
<organism evidence="2 3">
    <name type="scientific">Pleodorina starrii</name>
    <dbReference type="NCBI Taxonomy" id="330485"/>
    <lineage>
        <taxon>Eukaryota</taxon>
        <taxon>Viridiplantae</taxon>
        <taxon>Chlorophyta</taxon>
        <taxon>core chlorophytes</taxon>
        <taxon>Chlorophyceae</taxon>
        <taxon>CS clade</taxon>
        <taxon>Chlamydomonadales</taxon>
        <taxon>Volvocaceae</taxon>
        <taxon>Pleodorina</taxon>
    </lineage>
</organism>
<name>A0A9W6BNG2_9CHLO</name>
<gene>
    <name evidence="2" type="primary">PLEST006768</name>
    <name evidence="2" type="ORF">PLESTB_000931300</name>
</gene>
<evidence type="ECO:0000313" key="2">
    <source>
        <dbReference type="EMBL" id="GLC55015.1"/>
    </source>
</evidence>
<protein>
    <submittedName>
        <fullName evidence="2">Uncharacterized protein</fullName>
    </submittedName>
</protein>
<accession>A0A9W6BNG2</accession>
<evidence type="ECO:0000256" key="1">
    <source>
        <dbReference type="SAM" id="MobiDB-lite"/>
    </source>
</evidence>
<comment type="caution">
    <text evidence="2">The sequence shown here is derived from an EMBL/GenBank/DDBJ whole genome shotgun (WGS) entry which is preliminary data.</text>
</comment>
<feature type="compositionally biased region" description="Low complexity" evidence="1">
    <location>
        <begin position="84"/>
        <end position="94"/>
    </location>
</feature>
<dbReference type="Proteomes" id="UP001165080">
    <property type="component" value="Unassembled WGS sequence"/>
</dbReference>